<dbReference type="PANTHER" id="PTHR43102">
    <property type="entry name" value="SLR1143 PROTEIN"/>
    <property type="match status" value="1"/>
</dbReference>
<reference evidence="2 3" key="1">
    <citation type="submission" date="2018-09" db="EMBL/GenBank/DDBJ databases">
        <authorList>
            <person name="Zeman M."/>
            <person name="Pardy F."/>
        </authorList>
    </citation>
    <scope>NUCLEOTIDE SEQUENCE [LARGE SCALE GENOMIC DNA]</scope>
    <source>
        <strain evidence="2 3">CCM 8852</strain>
    </source>
</reference>
<dbReference type="AlphaFoldDB" id="A0A418R500"/>
<gene>
    <name evidence="2" type="ORF">D0T11_05205</name>
</gene>
<evidence type="ECO:0000259" key="1">
    <source>
        <dbReference type="SMART" id="SM00065"/>
    </source>
</evidence>
<dbReference type="SMART" id="SM00065">
    <property type="entry name" value="GAF"/>
    <property type="match status" value="1"/>
</dbReference>
<dbReference type="Gene3D" id="3.30.450.40">
    <property type="match status" value="1"/>
</dbReference>
<dbReference type="InterPro" id="IPR003018">
    <property type="entry name" value="GAF"/>
</dbReference>
<dbReference type="PANTHER" id="PTHR43102:SF2">
    <property type="entry name" value="GAF DOMAIN-CONTAINING PROTEIN"/>
    <property type="match status" value="1"/>
</dbReference>
<keyword evidence="3" id="KW-1185">Reference proteome</keyword>
<reference evidence="2 3" key="2">
    <citation type="submission" date="2019-01" db="EMBL/GenBank/DDBJ databases">
        <title>Hymenobacter humicola sp. nov., isolated from soils in Antarctica.</title>
        <authorList>
            <person name="Sedlacek I."/>
            <person name="Holochova P."/>
            <person name="Kralova S."/>
            <person name="Pantucek R."/>
            <person name="Stankova E."/>
            <person name="Vrbovska V."/>
            <person name="Kristofova L."/>
            <person name="Svec P."/>
            <person name="Busse H.-J."/>
        </authorList>
    </citation>
    <scope>NUCLEOTIDE SEQUENCE [LARGE SCALE GENOMIC DNA]</scope>
    <source>
        <strain evidence="2 3">CCM 8852</strain>
    </source>
</reference>
<feature type="domain" description="GAF" evidence="1">
    <location>
        <begin position="44"/>
        <end position="190"/>
    </location>
</feature>
<protein>
    <submittedName>
        <fullName evidence="2">GAF domain-containing protein</fullName>
    </submittedName>
</protein>
<name>A0A418R500_9BACT</name>
<evidence type="ECO:0000313" key="2">
    <source>
        <dbReference type="EMBL" id="RIY12409.1"/>
    </source>
</evidence>
<dbReference type="Proteomes" id="UP000284250">
    <property type="component" value="Unassembled WGS sequence"/>
</dbReference>
<dbReference type="InterPro" id="IPR029016">
    <property type="entry name" value="GAF-like_dom_sf"/>
</dbReference>
<dbReference type="SUPFAM" id="SSF55781">
    <property type="entry name" value="GAF domain-like"/>
    <property type="match status" value="1"/>
</dbReference>
<organism evidence="2 3">
    <name type="scientific">Hymenobacter rubripertinctus</name>
    <dbReference type="NCBI Taxonomy" id="2029981"/>
    <lineage>
        <taxon>Bacteria</taxon>
        <taxon>Pseudomonadati</taxon>
        <taxon>Bacteroidota</taxon>
        <taxon>Cytophagia</taxon>
        <taxon>Cytophagales</taxon>
        <taxon>Hymenobacteraceae</taxon>
        <taxon>Hymenobacter</taxon>
    </lineage>
</organism>
<accession>A0A418R500</accession>
<comment type="caution">
    <text evidence="2">The sequence shown here is derived from an EMBL/GenBank/DDBJ whole genome shotgun (WGS) entry which is preliminary data.</text>
</comment>
<dbReference type="Pfam" id="PF01590">
    <property type="entry name" value="GAF"/>
    <property type="match status" value="1"/>
</dbReference>
<sequence length="252" mass="27583">MTILGALLPFTYSARMATYSPSPLPDDEAARLAALRSFEVLAALAEPVFEEFVALAARLFQVPISLLSVVEETDVHYPATVGMPAHTQLPRAEVLCSTAIALGRAVVYHDVLLEQHPPIPAEVLRVAEQNHVRFYAGALLRLPDQHPLGTLCLVNHEPRPFTPDEQRILELLAGLVSQTLAVRHQCRALPAGGEARWAHLSGELQEEIGALHALVRYLNARNGSAVPVPTAFLTQVEGRLHDLQEVLDARRC</sequence>
<proteinExistence type="predicted"/>
<dbReference type="EMBL" id="QYCN01000005">
    <property type="protein sequence ID" value="RIY12409.1"/>
    <property type="molecule type" value="Genomic_DNA"/>
</dbReference>
<dbReference type="OrthoDB" id="9811889at2"/>
<evidence type="ECO:0000313" key="3">
    <source>
        <dbReference type="Proteomes" id="UP000284250"/>
    </source>
</evidence>